<dbReference type="InterPro" id="IPR020845">
    <property type="entry name" value="AMP-binding_CS"/>
</dbReference>
<feature type="domain" description="AMP-dependent synthetase/ligase" evidence="5">
    <location>
        <begin position="13"/>
        <end position="356"/>
    </location>
</feature>
<dbReference type="EMBL" id="JAJEKE010000003">
    <property type="protein sequence ID" value="MCQ1529131.1"/>
    <property type="molecule type" value="Genomic_DNA"/>
</dbReference>
<reference evidence="7 8" key="1">
    <citation type="submission" date="2021-10" db="EMBL/GenBank/DDBJ databases">
        <title>Lutispora strain m25 sp. nov., a thermophilic, non-spore-forming bacterium isolated from a lab-scale methanogenic bioreactor digesting anaerobic sludge.</title>
        <authorList>
            <person name="El Houari A."/>
            <person name="Mcdonald J."/>
        </authorList>
    </citation>
    <scope>NUCLEOTIDE SEQUENCE [LARGE SCALE GENOMIC DNA]</scope>
    <source>
        <strain evidence="8">m25</strain>
    </source>
</reference>
<dbReference type="Gene3D" id="3.40.50.12780">
    <property type="entry name" value="N-terminal domain of ligase-like"/>
    <property type="match status" value="1"/>
</dbReference>
<gene>
    <name evidence="7" type="ORF">LJD61_06155</name>
</gene>
<dbReference type="InterPro" id="IPR045851">
    <property type="entry name" value="AMP-bd_C_sf"/>
</dbReference>
<dbReference type="InterPro" id="IPR025110">
    <property type="entry name" value="AMP-bd_C"/>
</dbReference>
<evidence type="ECO:0000259" key="6">
    <source>
        <dbReference type="Pfam" id="PF13193"/>
    </source>
</evidence>
<name>A0ABT1NFL4_9FIRM</name>
<evidence type="ECO:0000256" key="2">
    <source>
        <dbReference type="ARBA" id="ARBA00022598"/>
    </source>
</evidence>
<dbReference type="Proteomes" id="UP001651880">
    <property type="component" value="Unassembled WGS sequence"/>
</dbReference>
<evidence type="ECO:0000259" key="5">
    <source>
        <dbReference type="Pfam" id="PF00501"/>
    </source>
</evidence>
<organism evidence="7 8">
    <name type="scientific">Lutispora saccharofermentans</name>
    <dbReference type="NCBI Taxonomy" id="3024236"/>
    <lineage>
        <taxon>Bacteria</taxon>
        <taxon>Bacillati</taxon>
        <taxon>Bacillota</taxon>
        <taxon>Clostridia</taxon>
        <taxon>Lutisporales</taxon>
        <taxon>Lutisporaceae</taxon>
        <taxon>Lutispora</taxon>
    </lineage>
</organism>
<dbReference type="Gene3D" id="3.30.300.30">
    <property type="match status" value="1"/>
</dbReference>
<keyword evidence="8" id="KW-1185">Reference proteome</keyword>
<evidence type="ECO:0000313" key="8">
    <source>
        <dbReference type="Proteomes" id="UP001651880"/>
    </source>
</evidence>
<dbReference type="Pfam" id="PF00501">
    <property type="entry name" value="AMP-binding"/>
    <property type="match status" value="1"/>
</dbReference>
<dbReference type="PROSITE" id="PS00455">
    <property type="entry name" value="AMP_BINDING"/>
    <property type="match status" value="1"/>
</dbReference>
<evidence type="ECO:0000256" key="3">
    <source>
        <dbReference type="ARBA" id="ARBA00022741"/>
    </source>
</evidence>
<evidence type="ECO:0000256" key="1">
    <source>
        <dbReference type="ARBA" id="ARBA00006432"/>
    </source>
</evidence>
<dbReference type="RefSeq" id="WP_255226647.1">
    <property type="nucleotide sequence ID" value="NZ_JAJEKE010000003.1"/>
</dbReference>
<accession>A0ABT1NFL4</accession>
<feature type="domain" description="AMP-binding enzyme C-terminal" evidence="6">
    <location>
        <begin position="418"/>
        <end position="496"/>
    </location>
</feature>
<comment type="similarity">
    <text evidence="1">Belongs to the ATP-dependent AMP-binding enzyme family.</text>
</comment>
<keyword evidence="2" id="KW-0436">Ligase</keyword>
<sequence length="506" mass="56792">MIFINISDFIFDKNAENMNNRALLYVDRQGREENWSYMELDVMSNKAANLLLSLGVKKGDRVFIYLERSPETYFFILGIFKLGAIYCPLFPSFGPDAIKERFDDCQGSLIVAESRLAENLGDLPHILVDREGGFRSRLAAMEPDFQAVPVSDEDYAIIHYTSGTTGKPKGAVHRHGAIVSHWQTSKDIIGLRPGLKCWFTADPAWVTGTSYGILGPLSTGADILVSEPGYRVNQVLGLLDKYDIEICYTAPTLLRMLMREDPAKAKAFKLESLKKIFSAGEALNPEVRRWAEENLGLTVHNQWFQTETGCIIIGYDGSFPRKGDDSMGKVLVDIKAEILDDSFNPLPPGGKGHLALMPSWPSMFLDYWGNREKYLSRFKNDWYITGDLAYRDDEGYFYYMSREDDVINTAGHLVTPFEVESILMTHSTVAEVAVIGIPDKLMGQAVKAFVVLKENCEPTPQLQMEYRALVRNRVSPFASPQAVEFIDALPKTESGKIIRRLLASGC</sequence>
<comment type="caution">
    <text evidence="7">The sequence shown here is derived from an EMBL/GenBank/DDBJ whole genome shotgun (WGS) entry which is preliminary data.</text>
</comment>
<dbReference type="PANTHER" id="PTHR43605:SF10">
    <property type="entry name" value="ACYL-COA SYNTHETASE MEDIUM CHAIN FAMILY MEMBER 3"/>
    <property type="match status" value="1"/>
</dbReference>
<keyword evidence="3" id="KW-0547">Nucleotide-binding</keyword>
<keyword evidence="4" id="KW-0067">ATP-binding</keyword>
<evidence type="ECO:0000256" key="4">
    <source>
        <dbReference type="ARBA" id="ARBA00022840"/>
    </source>
</evidence>
<dbReference type="Pfam" id="PF13193">
    <property type="entry name" value="AMP-binding_C"/>
    <property type="match status" value="1"/>
</dbReference>
<dbReference type="PANTHER" id="PTHR43605">
    <property type="entry name" value="ACYL-COENZYME A SYNTHETASE"/>
    <property type="match status" value="1"/>
</dbReference>
<dbReference type="SUPFAM" id="SSF56801">
    <property type="entry name" value="Acetyl-CoA synthetase-like"/>
    <property type="match status" value="1"/>
</dbReference>
<dbReference type="InterPro" id="IPR000873">
    <property type="entry name" value="AMP-dep_synth/lig_dom"/>
</dbReference>
<protein>
    <submittedName>
        <fullName evidence="7">AMP-binding protein</fullName>
    </submittedName>
</protein>
<evidence type="ECO:0000313" key="7">
    <source>
        <dbReference type="EMBL" id="MCQ1529131.1"/>
    </source>
</evidence>
<dbReference type="InterPro" id="IPR051087">
    <property type="entry name" value="Mitochondrial_ACSM"/>
</dbReference>
<dbReference type="InterPro" id="IPR042099">
    <property type="entry name" value="ANL_N_sf"/>
</dbReference>
<proteinExistence type="inferred from homology"/>